<evidence type="ECO:0000313" key="3">
    <source>
        <dbReference type="Proteomes" id="UP000253597"/>
    </source>
</evidence>
<accession>A0A9X8IU43</accession>
<evidence type="ECO:0000256" key="1">
    <source>
        <dbReference type="SAM" id="Phobius"/>
    </source>
</evidence>
<keyword evidence="1" id="KW-0812">Transmembrane</keyword>
<keyword evidence="1" id="KW-0472">Membrane</keyword>
<protein>
    <submittedName>
        <fullName evidence="2">Uncharacterized protein</fullName>
    </submittedName>
</protein>
<dbReference type="AlphaFoldDB" id="A0A9X8IU43"/>
<reference evidence="2 3" key="1">
    <citation type="submission" date="2019-01" db="EMBL/GenBank/DDBJ databases">
        <title>Draft genome sequence of heavy metal resistant Bacillus cereus NWUAB01.</title>
        <authorList>
            <person name="Babalola O."/>
            <person name="Aremu B.R."/>
            <person name="Ayangbenro A.S."/>
        </authorList>
    </citation>
    <scope>NUCLEOTIDE SEQUENCE [LARGE SCALE GENOMIC DNA]</scope>
    <source>
        <strain evidence="2 3">NWUAB01</strain>
    </source>
</reference>
<gene>
    <name evidence="2" type="ORF">DR116_0031075</name>
</gene>
<proteinExistence type="predicted"/>
<keyword evidence="1" id="KW-1133">Transmembrane helix</keyword>
<dbReference type="EMBL" id="QNGD03000033">
    <property type="protein sequence ID" value="RWQ69459.1"/>
    <property type="molecule type" value="Genomic_DNA"/>
</dbReference>
<sequence>MFEEQLLDFYLKKLNIWNLVYKDVRKQLFSVVFIFILVLTGFLVFIYLNNSFRKYILFDPFYASLLYFLAYMILFLICMYFFVFRLAISTCITKYNISFKSKHWKVFIYLMIQSYLYDRKILGSDPKLNEKSLDFLINALKERKEEVNDLNLLNNLSSYFALFFLLAVPVWSAFNGWIYNHGGIDDLGKAIWYLATMISIIAILVFSIWMPIKVSLLEELFCRKSSKILYLIKALESIKFSLENPNYVKTETPGVIKQSIINSIVKENNK</sequence>
<organism evidence="2 3">
    <name type="scientific">Bacillus cereus</name>
    <dbReference type="NCBI Taxonomy" id="1396"/>
    <lineage>
        <taxon>Bacteria</taxon>
        <taxon>Bacillati</taxon>
        <taxon>Bacillota</taxon>
        <taxon>Bacilli</taxon>
        <taxon>Bacillales</taxon>
        <taxon>Bacillaceae</taxon>
        <taxon>Bacillus</taxon>
        <taxon>Bacillus cereus group</taxon>
    </lineage>
</organism>
<comment type="caution">
    <text evidence="2">The sequence shown here is derived from an EMBL/GenBank/DDBJ whole genome shotgun (WGS) entry which is preliminary data.</text>
</comment>
<feature type="transmembrane region" description="Helical" evidence="1">
    <location>
        <begin position="159"/>
        <end position="178"/>
    </location>
</feature>
<feature type="transmembrane region" description="Helical" evidence="1">
    <location>
        <begin position="68"/>
        <end position="88"/>
    </location>
</feature>
<dbReference type="RefSeq" id="WP_113304204.1">
    <property type="nucleotide sequence ID" value="NZ_QNGD03000033.1"/>
</dbReference>
<feature type="transmembrane region" description="Helical" evidence="1">
    <location>
        <begin position="28"/>
        <end position="48"/>
    </location>
</feature>
<dbReference type="Proteomes" id="UP000253597">
    <property type="component" value="Unassembled WGS sequence"/>
</dbReference>
<evidence type="ECO:0000313" key="2">
    <source>
        <dbReference type="EMBL" id="RWQ69459.1"/>
    </source>
</evidence>
<feature type="transmembrane region" description="Helical" evidence="1">
    <location>
        <begin position="190"/>
        <end position="210"/>
    </location>
</feature>
<name>A0A9X8IU43_BACCE</name>